<accession>G9ZBW2</accession>
<reference evidence="1 2" key="1">
    <citation type="submission" date="2011-08" db="EMBL/GenBank/DDBJ databases">
        <authorList>
            <person name="Weinstock G."/>
            <person name="Sodergren E."/>
            <person name="Clifton S."/>
            <person name="Fulton L."/>
            <person name="Fulton B."/>
            <person name="Courtney L."/>
            <person name="Fronick C."/>
            <person name="Harrison M."/>
            <person name="Strong C."/>
            <person name="Farmer C."/>
            <person name="Delahaunty K."/>
            <person name="Markovic C."/>
            <person name="Hall O."/>
            <person name="Minx P."/>
            <person name="Tomlinson C."/>
            <person name="Mitreva M."/>
            <person name="Hou S."/>
            <person name="Chen J."/>
            <person name="Wollam A."/>
            <person name="Pepin K.H."/>
            <person name="Johnson M."/>
            <person name="Bhonagiri V."/>
            <person name="Zhang X."/>
            <person name="Suruliraj S."/>
            <person name="Warren W."/>
            <person name="Chinwalla A."/>
            <person name="Mardis E.R."/>
            <person name="Wilson R.K."/>
        </authorList>
    </citation>
    <scope>NUCLEOTIDE SEQUENCE [LARGE SCALE GENOMIC DNA]</scope>
    <source>
        <strain evidence="1 2">F0432</strain>
    </source>
</reference>
<dbReference type="EMBL" id="AGCM01000015">
    <property type="protein sequence ID" value="EHM55938.1"/>
    <property type="molecule type" value="Genomic_DNA"/>
</dbReference>
<gene>
    <name evidence="1" type="ORF">HMPREF9080_00239</name>
</gene>
<dbReference type="HOGENOM" id="CLU_2218323_0_0_6"/>
<protein>
    <submittedName>
        <fullName evidence="1">Uncharacterized protein</fullName>
    </submittedName>
</protein>
<dbReference type="AlphaFoldDB" id="G9ZBW2"/>
<comment type="caution">
    <text evidence="1">The sequence shown here is derived from an EMBL/GenBank/DDBJ whole genome shotgun (WGS) entry which is preliminary data.</text>
</comment>
<evidence type="ECO:0000313" key="2">
    <source>
        <dbReference type="Proteomes" id="UP000004750"/>
    </source>
</evidence>
<evidence type="ECO:0000313" key="1">
    <source>
        <dbReference type="EMBL" id="EHM55938.1"/>
    </source>
</evidence>
<dbReference type="Proteomes" id="UP000004750">
    <property type="component" value="Unassembled WGS sequence"/>
</dbReference>
<sequence length="106" mass="11488">MCVLAHLGRSSAGRGRYLRRLAGVVLMLLGMVRPADECPYPTSPPGTPKTLAFLERGHGRGAFYLAWRCFFRAAIKDSKSRLCLPGGLKPALRKAQHTPLGGGRVV</sequence>
<name>G9ZBW2_9GAMM</name>
<proteinExistence type="predicted"/>
<organism evidence="1 2">
    <name type="scientific">Cardiobacterium valvarum F0432</name>
    <dbReference type="NCBI Taxonomy" id="797473"/>
    <lineage>
        <taxon>Bacteria</taxon>
        <taxon>Pseudomonadati</taxon>
        <taxon>Pseudomonadota</taxon>
        <taxon>Gammaproteobacteria</taxon>
        <taxon>Cardiobacteriales</taxon>
        <taxon>Cardiobacteriaceae</taxon>
        <taxon>Cardiobacterium</taxon>
    </lineage>
</organism>